<evidence type="ECO:0000313" key="5">
    <source>
        <dbReference type="Proteomes" id="UP000037510"/>
    </source>
</evidence>
<dbReference type="Proteomes" id="UP000037510">
    <property type="component" value="Unassembled WGS sequence"/>
</dbReference>
<evidence type="ECO:0000256" key="2">
    <source>
        <dbReference type="ARBA" id="ARBA00022723"/>
    </source>
</evidence>
<comment type="cofactor">
    <cofactor evidence="1">
        <name>a divalent metal cation</name>
        <dbReference type="ChEBI" id="CHEBI:60240"/>
    </cofactor>
</comment>
<dbReference type="InterPro" id="IPR027806">
    <property type="entry name" value="HARBI1_dom"/>
</dbReference>
<proteinExistence type="predicted"/>
<accession>A0A0L7L5D1</accession>
<dbReference type="GO" id="GO:0046872">
    <property type="term" value="F:metal ion binding"/>
    <property type="evidence" value="ECO:0007669"/>
    <property type="project" value="UniProtKB-KW"/>
</dbReference>
<dbReference type="AlphaFoldDB" id="A0A0L7L5D1"/>
<evidence type="ECO:0000259" key="3">
    <source>
        <dbReference type="Pfam" id="PF13359"/>
    </source>
</evidence>
<evidence type="ECO:0000256" key="1">
    <source>
        <dbReference type="ARBA" id="ARBA00001968"/>
    </source>
</evidence>
<gene>
    <name evidence="4" type="ORF">OBRU01_15210</name>
</gene>
<organism evidence="4 5">
    <name type="scientific">Operophtera brumata</name>
    <name type="common">Winter moth</name>
    <name type="synonym">Phalaena brumata</name>
    <dbReference type="NCBI Taxonomy" id="104452"/>
    <lineage>
        <taxon>Eukaryota</taxon>
        <taxon>Metazoa</taxon>
        <taxon>Ecdysozoa</taxon>
        <taxon>Arthropoda</taxon>
        <taxon>Hexapoda</taxon>
        <taxon>Insecta</taxon>
        <taxon>Pterygota</taxon>
        <taxon>Neoptera</taxon>
        <taxon>Endopterygota</taxon>
        <taxon>Lepidoptera</taxon>
        <taxon>Glossata</taxon>
        <taxon>Ditrysia</taxon>
        <taxon>Geometroidea</taxon>
        <taxon>Geometridae</taxon>
        <taxon>Larentiinae</taxon>
        <taxon>Operophtera</taxon>
    </lineage>
</organism>
<comment type="caution">
    <text evidence="4">The sequence shown here is derived from an EMBL/GenBank/DDBJ whole genome shotgun (WGS) entry which is preliminary data.</text>
</comment>
<sequence length="99" mass="11576">MLQRRQDPFHWFYRPNDVFILDRGFRDALEELESVGYLAKVPISSATRGAQLSTGDANKSRMVTMCRWVVETINGRLKNQFKLLRNIANNLDTYLKKLK</sequence>
<keyword evidence="2" id="KW-0479">Metal-binding</keyword>
<keyword evidence="5" id="KW-1185">Reference proteome</keyword>
<protein>
    <recommendedName>
        <fullName evidence="3">DDE Tnp4 domain-containing protein</fullName>
    </recommendedName>
</protein>
<reference evidence="4 5" key="1">
    <citation type="journal article" date="2015" name="Genome Biol. Evol.">
        <title>The genome of winter moth (Operophtera brumata) provides a genomic perspective on sexual dimorphism and phenology.</title>
        <authorList>
            <person name="Derks M.F."/>
            <person name="Smit S."/>
            <person name="Salis L."/>
            <person name="Schijlen E."/>
            <person name="Bossers A."/>
            <person name="Mateman C."/>
            <person name="Pijl A.S."/>
            <person name="de Ridder D."/>
            <person name="Groenen M.A."/>
            <person name="Visser M.E."/>
            <person name="Megens H.J."/>
        </authorList>
    </citation>
    <scope>NUCLEOTIDE SEQUENCE [LARGE SCALE GENOMIC DNA]</scope>
    <source>
        <strain evidence="4">WM2013NL</strain>
        <tissue evidence="4">Head and thorax</tissue>
    </source>
</reference>
<dbReference type="Pfam" id="PF13359">
    <property type="entry name" value="DDE_Tnp_4"/>
    <property type="match status" value="1"/>
</dbReference>
<dbReference type="EMBL" id="JTDY01002913">
    <property type="protein sequence ID" value="KOB70499.1"/>
    <property type="molecule type" value="Genomic_DNA"/>
</dbReference>
<feature type="domain" description="DDE Tnp4" evidence="3">
    <location>
        <begin position="13"/>
        <end position="87"/>
    </location>
</feature>
<evidence type="ECO:0000313" key="4">
    <source>
        <dbReference type="EMBL" id="KOB70499.1"/>
    </source>
</evidence>
<name>A0A0L7L5D1_OPEBR</name>